<dbReference type="AlphaFoldDB" id="A0A8A3PJ25"/>
<evidence type="ECO:0000313" key="5">
    <source>
        <dbReference type="Proteomes" id="UP000672032"/>
    </source>
</evidence>
<feature type="region of interest" description="Disordered" evidence="1">
    <location>
        <begin position="519"/>
        <end position="546"/>
    </location>
</feature>
<dbReference type="PANTHER" id="PTHR43762">
    <property type="entry name" value="L-GULONOLACTONE OXIDASE"/>
    <property type="match status" value="1"/>
</dbReference>
<organism evidence="4 5">
    <name type="scientific">Monilinia vaccinii-corymbosi</name>
    <dbReference type="NCBI Taxonomy" id="61207"/>
    <lineage>
        <taxon>Eukaryota</taxon>
        <taxon>Fungi</taxon>
        <taxon>Dikarya</taxon>
        <taxon>Ascomycota</taxon>
        <taxon>Pezizomycotina</taxon>
        <taxon>Leotiomycetes</taxon>
        <taxon>Helotiales</taxon>
        <taxon>Sclerotiniaceae</taxon>
        <taxon>Monilinia</taxon>
    </lineage>
</organism>
<keyword evidence="2" id="KW-0472">Membrane</keyword>
<feature type="transmembrane region" description="Helical" evidence="2">
    <location>
        <begin position="297"/>
        <end position="317"/>
    </location>
</feature>
<dbReference type="GO" id="GO:0003885">
    <property type="term" value="F:D-arabinono-1,4-lactone oxidase activity"/>
    <property type="evidence" value="ECO:0007669"/>
    <property type="project" value="TreeGrafter"/>
</dbReference>
<dbReference type="Gene3D" id="3.30.43.10">
    <property type="entry name" value="Uridine Diphospho-n-acetylenolpyruvylglucosamine Reductase, domain 2"/>
    <property type="match status" value="1"/>
</dbReference>
<evidence type="ECO:0000256" key="2">
    <source>
        <dbReference type="SAM" id="Phobius"/>
    </source>
</evidence>
<dbReference type="InterPro" id="IPR016167">
    <property type="entry name" value="FAD-bd_PCMH_sub1"/>
</dbReference>
<dbReference type="PANTHER" id="PTHR43762:SF1">
    <property type="entry name" value="D-ARABINONO-1,4-LACTONE OXIDASE"/>
    <property type="match status" value="1"/>
</dbReference>
<accession>A0A8A3PJ25</accession>
<gene>
    <name evidence="4" type="ORF">DSL72_008227</name>
</gene>
<dbReference type="InterPro" id="IPR016169">
    <property type="entry name" value="FAD-bd_PCMH_sub2"/>
</dbReference>
<dbReference type="InterPro" id="IPR016166">
    <property type="entry name" value="FAD-bd_PCMH"/>
</dbReference>
<dbReference type="EMBL" id="CP063409">
    <property type="protein sequence ID" value="QSZ35357.1"/>
    <property type="molecule type" value="Genomic_DNA"/>
</dbReference>
<sequence length="605" mass="66402">MARETRREREGEGVVKSKVVKKIREAKEELQRELVEEVRGHIEMLRKVEEHVGEFWGRDGGNGHLGGLLKGVDSSSSSSPGKEIQRIGEGEKGTRIIEVHRNAPFHNWGNTVAHTPLYTFVPTTVLGLANLVKWAKVEGYRVRCSGYRHSWSDTFSQEKQVLVSMLNLESVEKIPDVMSITEQKGAVDLNGYEVVDANELKSIELDPKIEGLRLTGEEQGKMFCRVGAAVTDEQFRRWAVGHGKWALPVDVILVDGINGPICHGAGRRHKTISDYVRAIENIDANGTPRTITKPAHLLAAAGCFGLLGIVTHITLLLSPMTCAVLRPTKPDIALATPPPLSPSDVPLAPRKSWTPRQYADALADFEARATGDYYSEWFWFTRCQQAWVNNTGDETGDARGAVEYPSPWETFVQWVQGWVGELLTGSEVFVVALPPFEFNDFAQNHTIEYKTALPNALHFRRGIQNMRVRDLEFQIPIPCLPNGTPDYTPIRRAWWDVIRLCYRDAATPHARAVHHGRLARHHGAADGEPLGHGQHGDPERARRGDGRAVGTVLSRGGGSVGAVARRHARGCAAGTVECEAALGEGVGGSAHSWGAGAGVPEGNCV</sequence>
<dbReference type="SUPFAM" id="SSF56176">
    <property type="entry name" value="FAD-binding/transporter-associated domain-like"/>
    <property type="match status" value="1"/>
</dbReference>
<reference evidence="4" key="1">
    <citation type="submission" date="2020-10" db="EMBL/GenBank/DDBJ databases">
        <title>Genome Sequence of Monilinia vaccinii-corymbosi Sheds Light on Mummy Berry Disease Infection of Blueberry and Mating Type.</title>
        <authorList>
            <person name="Yow A.G."/>
            <person name="Zhang Y."/>
            <person name="Bansal K."/>
            <person name="Eacker S.M."/>
            <person name="Sullivan S."/>
            <person name="Liachko I."/>
            <person name="Cubeta M.A."/>
            <person name="Rollins J.A."/>
            <person name="Ashrafi H."/>
        </authorList>
    </citation>
    <scope>NUCLEOTIDE SEQUENCE</scope>
    <source>
        <strain evidence="4">RL-1</strain>
    </source>
</reference>
<evidence type="ECO:0000256" key="1">
    <source>
        <dbReference type="SAM" id="MobiDB-lite"/>
    </source>
</evidence>
<dbReference type="GO" id="GO:0005739">
    <property type="term" value="C:mitochondrion"/>
    <property type="evidence" value="ECO:0007669"/>
    <property type="project" value="TreeGrafter"/>
</dbReference>
<keyword evidence="5" id="KW-1185">Reference proteome</keyword>
<proteinExistence type="predicted"/>
<keyword evidence="2" id="KW-1133">Transmembrane helix</keyword>
<dbReference type="OrthoDB" id="610608at2759"/>
<keyword evidence="2" id="KW-0812">Transmembrane</keyword>
<evidence type="ECO:0000259" key="3">
    <source>
        <dbReference type="PROSITE" id="PS51387"/>
    </source>
</evidence>
<evidence type="ECO:0000313" key="4">
    <source>
        <dbReference type="EMBL" id="QSZ35357.1"/>
    </source>
</evidence>
<dbReference type="GO" id="GO:0071949">
    <property type="term" value="F:FAD binding"/>
    <property type="evidence" value="ECO:0007669"/>
    <property type="project" value="InterPro"/>
</dbReference>
<protein>
    <recommendedName>
        <fullName evidence="3">FAD-binding PCMH-type domain-containing protein</fullName>
    </recommendedName>
</protein>
<dbReference type="PROSITE" id="PS51387">
    <property type="entry name" value="FAD_PCMH"/>
    <property type="match status" value="1"/>
</dbReference>
<feature type="compositionally biased region" description="Basic and acidic residues" evidence="1">
    <location>
        <begin position="534"/>
        <end position="546"/>
    </location>
</feature>
<dbReference type="InterPro" id="IPR010031">
    <property type="entry name" value="FAD_lactone_oxidase-like"/>
</dbReference>
<dbReference type="InterPro" id="IPR036318">
    <property type="entry name" value="FAD-bd_PCMH-like_sf"/>
</dbReference>
<dbReference type="Proteomes" id="UP000672032">
    <property type="component" value="Chromosome 5"/>
</dbReference>
<dbReference type="Gene3D" id="3.30.465.10">
    <property type="match status" value="1"/>
</dbReference>
<feature type="domain" description="FAD-binding PCMH-type" evidence="3">
    <location>
        <begin position="112"/>
        <end position="320"/>
    </location>
</feature>
<name>A0A8A3PJ25_9HELO</name>